<organism evidence="2 3">
    <name type="scientific">Podila minutissima</name>
    <dbReference type="NCBI Taxonomy" id="64525"/>
    <lineage>
        <taxon>Eukaryota</taxon>
        <taxon>Fungi</taxon>
        <taxon>Fungi incertae sedis</taxon>
        <taxon>Mucoromycota</taxon>
        <taxon>Mortierellomycotina</taxon>
        <taxon>Mortierellomycetes</taxon>
        <taxon>Mortierellales</taxon>
        <taxon>Mortierellaceae</taxon>
        <taxon>Podila</taxon>
    </lineage>
</organism>
<proteinExistence type="predicted"/>
<reference evidence="2" key="1">
    <citation type="journal article" date="2020" name="Fungal Divers.">
        <title>Resolving the Mortierellaceae phylogeny through synthesis of multi-gene phylogenetics and phylogenomics.</title>
        <authorList>
            <person name="Vandepol N."/>
            <person name="Liber J."/>
            <person name="Desiro A."/>
            <person name="Na H."/>
            <person name="Kennedy M."/>
            <person name="Barry K."/>
            <person name="Grigoriev I.V."/>
            <person name="Miller A.N."/>
            <person name="O'Donnell K."/>
            <person name="Stajich J.E."/>
            <person name="Bonito G."/>
        </authorList>
    </citation>
    <scope>NUCLEOTIDE SEQUENCE</scope>
    <source>
        <strain evidence="2">NVP1</strain>
    </source>
</reference>
<accession>A0A9P5SVD8</accession>
<evidence type="ECO:0000313" key="2">
    <source>
        <dbReference type="EMBL" id="KAF9337148.1"/>
    </source>
</evidence>
<keyword evidence="3" id="KW-1185">Reference proteome</keyword>
<dbReference type="AlphaFoldDB" id="A0A9P5SVD8"/>
<feature type="region of interest" description="Disordered" evidence="1">
    <location>
        <begin position="441"/>
        <end position="485"/>
    </location>
</feature>
<dbReference type="Proteomes" id="UP000696485">
    <property type="component" value="Unassembled WGS sequence"/>
</dbReference>
<feature type="region of interest" description="Disordered" evidence="1">
    <location>
        <begin position="289"/>
        <end position="318"/>
    </location>
</feature>
<dbReference type="EMBL" id="JAAAUY010000035">
    <property type="protein sequence ID" value="KAF9337148.1"/>
    <property type="molecule type" value="Genomic_DNA"/>
</dbReference>
<gene>
    <name evidence="2" type="ORF">BG006_006025</name>
</gene>
<feature type="region of interest" description="Disordered" evidence="1">
    <location>
        <begin position="54"/>
        <end position="77"/>
    </location>
</feature>
<feature type="compositionally biased region" description="Basic and acidic residues" evidence="1">
    <location>
        <begin position="295"/>
        <end position="309"/>
    </location>
</feature>
<protein>
    <submittedName>
        <fullName evidence="2">Uncharacterized protein</fullName>
    </submittedName>
</protein>
<feature type="region of interest" description="Disordered" evidence="1">
    <location>
        <begin position="124"/>
        <end position="159"/>
    </location>
</feature>
<name>A0A9P5SVD8_9FUNG</name>
<dbReference type="Gene3D" id="3.40.630.40">
    <property type="entry name" value="Zn-dependent exopeptidases"/>
    <property type="match status" value="1"/>
</dbReference>
<feature type="compositionally biased region" description="Basic and acidic residues" evidence="1">
    <location>
        <begin position="462"/>
        <end position="472"/>
    </location>
</feature>
<sequence>MMTSSPVLAHFPDPIVYQFTLYYPGNMPLIVTAGHGGWEAPDSPVKRRMTHRFTPVDPASPISVPAFSTPVEDSTPDKPEAMLWMPERDQTKGGNFKMDVNTHSTALNLAGAVACIVNEGQNGHQLNSSVPPKCDFADSDDPDTPPPKMPSLQDTLTQGQKSSPFYYPHVVVFRVQRRFVDVNRNISGENAIADHPVAEAAWNEYHVLIEHVQRLAAQRHPYNELRGPSKNSLGLLLDIHGHGHATNLIEVGYLLNGTTLALDDKHLDTHANVLTNLTSIRSLENLIRQNPNPANREDHENDDHGHNDSDNDSDNDMITFSDLLRGQKNSLGGLLQSQGLDSLPSPRYQAPSCGVVYFYGGYTTQRHGSRDKPEDAMDAIQLEMPRTLRFVDKDEGREIGMRMGRAVVEFMTRYYQLPLSMNRVTMPEKESMLGGLNRDTKAAWSTKEQKPIRSGAWESGDSDDKGVVDPKKAKALIAKRQTSRL</sequence>
<comment type="caution">
    <text evidence="2">The sequence shown here is derived from an EMBL/GenBank/DDBJ whole genome shotgun (WGS) entry which is preliminary data.</text>
</comment>
<evidence type="ECO:0000256" key="1">
    <source>
        <dbReference type="SAM" id="MobiDB-lite"/>
    </source>
</evidence>
<evidence type="ECO:0000313" key="3">
    <source>
        <dbReference type="Proteomes" id="UP000696485"/>
    </source>
</evidence>